<dbReference type="SUPFAM" id="SSF109604">
    <property type="entry name" value="HD-domain/PDEase-like"/>
    <property type="match status" value="1"/>
</dbReference>
<evidence type="ECO:0000313" key="3">
    <source>
        <dbReference type="Proteomes" id="UP001254608"/>
    </source>
</evidence>
<reference evidence="2 3" key="1">
    <citation type="submission" date="2023-09" db="EMBL/GenBank/DDBJ databases">
        <authorList>
            <person name="Rey-Velasco X."/>
        </authorList>
    </citation>
    <scope>NUCLEOTIDE SEQUENCE [LARGE SCALE GENOMIC DNA]</scope>
    <source>
        <strain evidence="2 3">W345</strain>
    </source>
</reference>
<dbReference type="RefSeq" id="WP_311364191.1">
    <property type="nucleotide sequence ID" value="NZ_JAVRIC010000005.1"/>
</dbReference>
<organism evidence="2 3">
    <name type="scientific">Banduia mediterranea</name>
    <dbReference type="NCBI Taxonomy" id="3075609"/>
    <lineage>
        <taxon>Bacteria</taxon>
        <taxon>Pseudomonadati</taxon>
        <taxon>Pseudomonadota</taxon>
        <taxon>Gammaproteobacteria</taxon>
        <taxon>Nevskiales</taxon>
        <taxon>Algiphilaceae</taxon>
        <taxon>Banduia</taxon>
    </lineage>
</organism>
<proteinExistence type="predicted"/>
<comment type="caution">
    <text evidence="2">The sequence shown here is derived from an EMBL/GenBank/DDBJ whole genome shotgun (WGS) entry which is preliminary data.</text>
</comment>
<accession>A0ABU2WGN6</accession>
<name>A0ABU2WGN6_9GAMM</name>
<evidence type="ECO:0000256" key="1">
    <source>
        <dbReference type="SAM" id="MobiDB-lite"/>
    </source>
</evidence>
<feature type="region of interest" description="Disordered" evidence="1">
    <location>
        <begin position="324"/>
        <end position="346"/>
    </location>
</feature>
<dbReference type="Proteomes" id="UP001254608">
    <property type="component" value="Unassembled WGS sequence"/>
</dbReference>
<sequence length="346" mass="38473">MTARRNDHDVTNTVCVADPKSVCAAVCGILARRYADIDLAPVRRGFDTFSRLFTGRLAGYAGCDTWYHDAQHSLDCALALARLVDGHERSEPASRRLGARRAVLGVLVALFHDAGYIRRSGDEAINGAEFTFTHVGRSGDFLARFLPQVGFAKEAALARRLAHFTGYEIALNQIAVRNRRDRMLGFMLGTADVMAQVSDRCYLEKCRDYLYREFTWCGLAGQHAAAPQYESADELLRKTPEFHRHLRADRLDGHFEGVYRYAAAHFQTVPSQPDPYSSAMDAQLRRLRDAMDAGDLGRLRRRPRVEGAQALRRRLGWTAVRTAAGASPAAPRLRPEPGIPAGFQPG</sequence>
<dbReference type="InterPro" id="IPR003607">
    <property type="entry name" value="HD/PDEase_dom"/>
</dbReference>
<gene>
    <name evidence="2" type="ORF">RM530_05400</name>
</gene>
<evidence type="ECO:0000313" key="2">
    <source>
        <dbReference type="EMBL" id="MDT0496799.1"/>
    </source>
</evidence>
<keyword evidence="3" id="KW-1185">Reference proteome</keyword>
<dbReference type="CDD" id="cd00077">
    <property type="entry name" value="HDc"/>
    <property type="match status" value="1"/>
</dbReference>
<dbReference type="EMBL" id="JAVRIC010000005">
    <property type="protein sequence ID" value="MDT0496799.1"/>
    <property type="molecule type" value="Genomic_DNA"/>
</dbReference>
<protein>
    <submittedName>
        <fullName evidence="2">HD domain-containing protein</fullName>
    </submittedName>
</protein>